<evidence type="ECO:0000313" key="5">
    <source>
        <dbReference type="Proteomes" id="UP001154259"/>
    </source>
</evidence>
<dbReference type="RefSeq" id="WP_271790067.1">
    <property type="nucleotide sequence ID" value="NZ_CAMXCJ010000005.1"/>
</dbReference>
<evidence type="ECO:0000313" key="3">
    <source>
        <dbReference type="EMBL" id="CAI3953148.1"/>
    </source>
</evidence>
<accession>A0A9W4X7A8</accession>
<dbReference type="Proteomes" id="UP001154259">
    <property type="component" value="Unassembled WGS sequence"/>
</dbReference>
<name>A0A9W4X7A8_9PROT</name>
<dbReference type="EMBL" id="CAMXCM010000006">
    <property type="protein sequence ID" value="CAI3953148.1"/>
    <property type="molecule type" value="Genomic_DNA"/>
</dbReference>
<sequence length="173" mass="19605">MISSELYTPRLILSPVGWQDLEDVVSLKTDSQAFGHMLGGVRTRLKAEIEMAEDTTYWGCHRIGMYVVRENAQLGCSRFLGITGIHHRQDGRGYALRFSLWPWAQGKGYAREAAYAVLIEAHLRGHDRIVAIAKEDNIPSRRVLGGIGMVIEEVFMRHGNKMLMYISKNDNKN</sequence>
<dbReference type="InterPro" id="IPR000182">
    <property type="entry name" value="GNAT_dom"/>
</dbReference>
<organism evidence="3 4">
    <name type="scientific">Commensalibacter communis</name>
    <dbReference type="NCBI Taxonomy" id="2972786"/>
    <lineage>
        <taxon>Bacteria</taxon>
        <taxon>Pseudomonadati</taxon>
        <taxon>Pseudomonadota</taxon>
        <taxon>Alphaproteobacteria</taxon>
        <taxon>Acetobacterales</taxon>
        <taxon>Acetobacteraceae</taxon>
    </lineage>
</organism>
<evidence type="ECO:0000313" key="2">
    <source>
        <dbReference type="EMBL" id="CAI3949874.1"/>
    </source>
</evidence>
<dbReference type="GO" id="GO:0016747">
    <property type="term" value="F:acyltransferase activity, transferring groups other than amino-acyl groups"/>
    <property type="evidence" value="ECO:0007669"/>
    <property type="project" value="InterPro"/>
</dbReference>
<dbReference type="PANTHER" id="PTHR43792:SF1">
    <property type="entry name" value="N-ACETYLTRANSFERASE DOMAIN-CONTAINING PROTEIN"/>
    <property type="match status" value="1"/>
</dbReference>
<proteinExistence type="predicted"/>
<feature type="domain" description="N-acetyltransferase" evidence="1">
    <location>
        <begin position="11"/>
        <end position="169"/>
    </location>
</feature>
<keyword evidence="5" id="KW-1185">Reference proteome</keyword>
<dbReference type="InterPro" id="IPR016181">
    <property type="entry name" value="Acyl_CoA_acyltransferase"/>
</dbReference>
<comment type="caution">
    <text evidence="3">The sequence shown here is derived from an EMBL/GenBank/DDBJ whole genome shotgun (WGS) entry which is preliminary data.</text>
</comment>
<dbReference type="Pfam" id="PF13302">
    <property type="entry name" value="Acetyltransf_3"/>
    <property type="match status" value="1"/>
</dbReference>
<dbReference type="AlphaFoldDB" id="A0A9W4X7A8"/>
<protein>
    <submittedName>
        <fullName evidence="2 3">RimJ/RimL family (RimL)</fullName>
    </submittedName>
</protein>
<gene>
    <name evidence="2" type="ORF">R53529_LOCUS1634</name>
    <name evidence="3" type="ORF">R53530_LOCUS1952</name>
</gene>
<dbReference type="EMBL" id="CAMXCS010000004">
    <property type="protein sequence ID" value="CAI3949874.1"/>
    <property type="molecule type" value="Genomic_DNA"/>
</dbReference>
<dbReference type="Proteomes" id="UP001154255">
    <property type="component" value="Unassembled WGS sequence"/>
</dbReference>
<dbReference type="InterPro" id="IPR051531">
    <property type="entry name" value="N-acetyltransferase"/>
</dbReference>
<reference evidence="3" key="1">
    <citation type="submission" date="2022-10" db="EMBL/GenBank/DDBJ databases">
        <authorList>
            <person name="Botero Cardona J."/>
        </authorList>
    </citation>
    <scope>NUCLEOTIDE SEQUENCE</scope>
    <source>
        <strain evidence="3">LMG 31819</strain>
        <strain evidence="2">R-53529</strain>
    </source>
</reference>
<evidence type="ECO:0000313" key="4">
    <source>
        <dbReference type="Proteomes" id="UP001154255"/>
    </source>
</evidence>
<evidence type="ECO:0000259" key="1">
    <source>
        <dbReference type="PROSITE" id="PS51186"/>
    </source>
</evidence>
<dbReference type="Gene3D" id="3.40.630.30">
    <property type="match status" value="1"/>
</dbReference>
<dbReference type="PANTHER" id="PTHR43792">
    <property type="entry name" value="GNAT FAMILY, PUTATIVE (AFU_ORTHOLOGUE AFUA_3G00765)-RELATED-RELATED"/>
    <property type="match status" value="1"/>
</dbReference>
<dbReference type="SUPFAM" id="SSF55729">
    <property type="entry name" value="Acyl-CoA N-acyltransferases (Nat)"/>
    <property type="match status" value="1"/>
</dbReference>
<dbReference type="PROSITE" id="PS51186">
    <property type="entry name" value="GNAT"/>
    <property type="match status" value="1"/>
</dbReference>